<evidence type="ECO:0008006" key="7">
    <source>
        <dbReference type="Google" id="ProtNLM"/>
    </source>
</evidence>
<dbReference type="GO" id="GO:0009403">
    <property type="term" value="P:toxin biosynthetic process"/>
    <property type="evidence" value="ECO:0007669"/>
    <property type="project" value="InterPro"/>
</dbReference>
<protein>
    <recommendedName>
        <fullName evidence="7">Colicin V production protein</fullName>
    </recommendedName>
</protein>
<evidence type="ECO:0000256" key="1">
    <source>
        <dbReference type="ARBA" id="ARBA00004141"/>
    </source>
</evidence>
<dbReference type="InterPro" id="IPR003825">
    <property type="entry name" value="Colicin-V_CvpA"/>
</dbReference>
<dbReference type="AlphaFoldDB" id="A0A0F8VQY6"/>
<evidence type="ECO:0000313" key="6">
    <source>
        <dbReference type="EMBL" id="KKK46722.1"/>
    </source>
</evidence>
<dbReference type="GO" id="GO:0016020">
    <property type="term" value="C:membrane"/>
    <property type="evidence" value="ECO:0007669"/>
    <property type="project" value="UniProtKB-SubCell"/>
</dbReference>
<gene>
    <name evidence="6" type="ORF">LCGC14_3162390</name>
</gene>
<keyword evidence="4 5" id="KW-0472">Membrane</keyword>
<dbReference type="EMBL" id="LAZR01069935">
    <property type="protein sequence ID" value="KKK46722.1"/>
    <property type="molecule type" value="Genomic_DNA"/>
</dbReference>
<evidence type="ECO:0000256" key="3">
    <source>
        <dbReference type="ARBA" id="ARBA00022989"/>
    </source>
</evidence>
<sequence>MASGILITAVLIFAMRGMFLGFSGVIGRLVGFGLGYYVAYSYRSQLAEFISNNTQISLPAIVIQMMSGLVLFMATLFVSGLLINALFKMIGKIIPGFKAIMDKESLGGKITGATV</sequence>
<comment type="subcellular location">
    <subcellularLocation>
        <location evidence="1">Membrane</location>
        <topology evidence="1">Multi-pass membrane protein</topology>
    </subcellularLocation>
</comment>
<keyword evidence="2 5" id="KW-0812">Transmembrane</keyword>
<accession>A0A0F8VQY6</accession>
<feature type="transmembrane region" description="Helical" evidence="5">
    <location>
        <begin position="61"/>
        <end position="87"/>
    </location>
</feature>
<proteinExistence type="predicted"/>
<organism evidence="6">
    <name type="scientific">marine sediment metagenome</name>
    <dbReference type="NCBI Taxonomy" id="412755"/>
    <lineage>
        <taxon>unclassified sequences</taxon>
        <taxon>metagenomes</taxon>
        <taxon>ecological metagenomes</taxon>
    </lineage>
</organism>
<reference evidence="6" key="1">
    <citation type="journal article" date="2015" name="Nature">
        <title>Complex archaea that bridge the gap between prokaryotes and eukaryotes.</title>
        <authorList>
            <person name="Spang A."/>
            <person name="Saw J.H."/>
            <person name="Jorgensen S.L."/>
            <person name="Zaremba-Niedzwiedzka K."/>
            <person name="Martijn J."/>
            <person name="Lind A.E."/>
            <person name="van Eijk R."/>
            <person name="Schleper C."/>
            <person name="Guy L."/>
            <person name="Ettema T.J."/>
        </authorList>
    </citation>
    <scope>NUCLEOTIDE SEQUENCE</scope>
</reference>
<name>A0A0F8VQY6_9ZZZZ</name>
<keyword evidence="3 5" id="KW-1133">Transmembrane helix</keyword>
<comment type="caution">
    <text evidence="6">The sequence shown here is derived from an EMBL/GenBank/DDBJ whole genome shotgun (WGS) entry which is preliminary data.</text>
</comment>
<dbReference type="Pfam" id="PF02674">
    <property type="entry name" value="Colicin_V"/>
    <property type="match status" value="1"/>
</dbReference>
<feature type="non-terminal residue" evidence="6">
    <location>
        <position position="115"/>
    </location>
</feature>
<evidence type="ECO:0000256" key="2">
    <source>
        <dbReference type="ARBA" id="ARBA00022692"/>
    </source>
</evidence>
<evidence type="ECO:0000256" key="4">
    <source>
        <dbReference type="ARBA" id="ARBA00023136"/>
    </source>
</evidence>
<evidence type="ECO:0000256" key="5">
    <source>
        <dbReference type="SAM" id="Phobius"/>
    </source>
</evidence>